<reference evidence="2" key="1">
    <citation type="submission" date="2022-11" db="UniProtKB">
        <authorList>
            <consortium name="WormBaseParasite"/>
        </authorList>
    </citation>
    <scope>IDENTIFICATION</scope>
</reference>
<organism evidence="1 2">
    <name type="scientific">Panagrolaimus sp. JU765</name>
    <dbReference type="NCBI Taxonomy" id="591449"/>
    <lineage>
        <taxon>Eukaryota</taxon>
        <taxon>Metazoa</taxon>
        <taxon>Ecdysozoa</taxon>
        <taxon>Nematoda</taxon>
        <taxon>Chromadorea</taxon>
        <taxon>Rhabditida</taxon>
        <taxon>Tylenchina</taxon>
        <taxon>Panagrolaimomorpha</taxon>
        <taxon>Panagrolaimoidea</taxon>
        <taxon>Panagrolaimidae</taxon>
        <taxon>Panagrolaimus</taxon>
    </lineage>
</organism>
<proteinExistence type="predicted"/>
<protein>
    <submittedName>
        <fullName evidence="2">60S ribosomal protein L27</fullName>
    </submittedName>
</protein>
<evidence type="ECO:0000313" key="2">
    <source>
        <dbReference type="WBParaSite" id="JU765_v2.g1368.t1"/>
    </source>
</evidence>
<name>A0AC34Q7V3_9BILA</name>
<evidence type="ECO:0000313" key="1">
    <source>
        <dbReference type="Proteomes" id="UP000887576"/>
    </source>
</evidence>
<accession>A0AC34Q7V3</accession>
<dbReference type="Proteomes" id="UP000887576">
    <property type="component" value="Unplaced"/>
</dbReference>
<sequence length="136" mass="15505">MGKIVKPGRVALVLGGRYAGRKAVVVRAFDEGAAGHPYGCALVAGVNKYPLKVTKKMNKKKIAKRSHVKPFLKLVNYTHLLPTRLSLDVEFDKKDVSKDHLKEPNTKKKALKFIKKEFETRYKSGKSKWFFTKLRF</sequence>
<dbReference type="WBParaSite" id="JU765_v2.g1368.t1">
    <property type="protein sequence ID" value="JU765_v2.g1368.t1"/>
    <property type="gene ID" value="JU765_v2.g1368"/>
</dbReference>